<dbReference type="InterPro" id="IPR002885">
    <property type="entry name" value="PPR_rpt"/>
</dbReference>
<name>A0A1Q3BVB8_CEPFO</name>
<feature type="non-terminal residue" evidence="3">
    <location>
        <position position="1"/>
    </location>
</feature>
<dbReference type="OrthoDB" id="9990610at2759"/>
<accession>A0A1Q3BVB8</accession>
<dbReference type="GO" id="GO:0009451">
    <property type="term" value="P:RNA modification"/>
    <property type="evidence" value="ECO:0007669"/>
    <property type="project" value="InterPro"/>
</dbReference>
<protein>
    <submittedName>
        <fullName evidence="3">PPR domain-containing protein/PPR_2 domain-containing protein</fullName>
    </submittedName>
</protein>
<dbReference type="InParanoid" id="A0A1Q3BVB8"/>
<evidence type="ECO:0000313" key="4">
    <source>
        <dbReference type="Proteomes" id="UP000187406"/>
    </source>
</evidence>
<gene>
    <name evidence="3" type="ORF">CFOL_v3_15213</name>
</gene>
<dbReference type="PANTHER" id="PTHR47926">
    <property type="entry name" value="PENTATRICOPEPTIDE REPEAT-CONTAINING PROTEIN"/>
    <property type="match status" value="1"/>
</dbReference>
<sequence>RQGRLVHNQIITNGIDSNHHLSRKIIFYSKIGDWNTDLKVFYKMPKNNVVSWTTMISGYTPNGFYKNSLLVFSDMHRAGVKANHFTYGSACTSLRCFDRGLQIKGCIHKGRFGENLVVKSALLDLHSKCGNMEDAYSLFETMSMRDVVSWNAITNGYVVQGFADDSFRVFCSMM</sequence>
<feature type="non-terminal residue" evidence="3">
    <location>
        <position position="174"/>
    </location>
</feature>
<dbReference type="PANTHER" id="PTHR47926:SF540">
    <property type="entry name" value="PENTATRICOPEPTIDE REPEAT-CONTAINING PROTEIN"/>
    <property type="match status" value="1"/>
</dbReference>
<feature type="repeat" description="PPR" evidence="2">
    <location>
        <begin position="48"/>
        <end position="82"/>
    </location>
</feature>
<dbReference type="Pfam" id="PF13041">
    <property type="entry name" value="PPR_2"/>
    <property type="match status" value="1"/>
</dbReference>
<dbReference type="InterPro" id="IPR046960">
    <property type="entry name" value="PPR_At4g14850-like_plant"/>
</dbReference>
<evidence type="ECO:0000256" key="2">
    <source>
        <dbReference type="PROSITE-ProRule" id="PRU00708"/>
    </source>
</evidence>
<dbReference type="Pfam" id="PF01535">
    <property type="entry name" value="PPR"/>
    <property type="match status" value="2"/>
</dbReference>
<dbReference type="Proteomes" id="UP000187406">
    <property type="component" value="Unassembled WGS sequence"/>
</dbReference>
<organism evidence="3 4">
    <name type="scientific">Cephalotus follicularis</name>
    <name type="common">Albany pitcher plant</name>
    <dbReference type="NCBI Taxonomy" id="3775"/>
    <lineage>
        <taxon>Eukaryota</taxon>
        <taxon>Viridiplantae</taxon>
        <taxon>Streptophyta</taxon>
        <taxon>Embryophyta</taxon>
        <taxon>Tracheophyta</taxon>
        <taxon>Spermatophyta</taxon>
        <taxon>Magnoliopsida</taxon>
        <taxon>eudicotyledons</taxon>
        <taxon>Gunneridae</taxon>
        <taxon>Pentapetalae</taxon>
        <taxon>rosids</taxon>
        <taxon>fabids</taxon>
        <taxon>Oxalidales</taxon>
        <taxon>Cephalotaceae</taxon>
        <taxon>Cephalotus</taxon>
    </lineage>
</organism>
<dbReference type="AlphaFoldDB" id="A0A1Q3BVB8"/>
<feature type="repeat" description="PPR" evidence="2">
    <location>
        <begin position="146"/>
        <end position="174"/>
    </location>
</feature>
<dbReference type="EMBL" id="BDDD01000932">
    <property type="protein sequence ID" value="GAV71723.1"/>
    <property type="molecule type" value="Genomic_DNA"/>
</dbReference>
<comment type="caution">
    <text evidence="3">The sequence shown here is derived from an EMBL/GenBank/DDBJ whole genome shotgun (WGS) entry which is preliminary data.</text>
</comment>
<keyword evidence="1" id="KW-0677">Repeat</keyword>
<evidence type="ECO:0000313" key="3">
    <source>
        <dbReference type="EMBL" id="GAV71723.1"/>
    </source>
</evidence>
<dbReference type="Gene3D" id="1.25.40.10">
    <property type="entry name" value="Tetratricopeptide repeat domain"/>
    <property type="match status" value="2"/>
</dbReference>
<reference evidence="4" key="1">
    <citation type="submission" date="2016-04" db="EMBL/GenBank/DDBJ databases">
        <title>Cephalotus genome sequencing.</title>
        <authorList>
            <person name="Fukushima K."/>
            <person name="Hasebe M."/>
            <person name="Fang X."/>
        </authorList>
    </citation>
    <scope>NUCLEOTIDE SEQUENCE [LARGE SCALE GENOMIC DNA]</scope>
    <source>
        <strain evidence="4">cv. St1</strain>
    </source>
</reference>
<proteinExistence type="predicted"/>
<dbReference type="GO" id="GO:0003723">
    <property type="term" value="F:RNA binding"/>
    <property type="evidence" value="ECO:0007669"/>
    <property type="project" value="InterPro"/>
</dbReference>
<dbReference type="InterPro" id="IPR011990">
    <property type="entry name" value="TPR-like_helical_dom_sf"/>
</dbReference>
<dbReference type="NCBIfam" id="TIGR00756">
    <property type="entry name" value="PPR"/>
    <property type="match status" value="2"/>
</dbReference>
<dbReference type="PROSITE" id="PS51375">
    <property type="entry name" value="PPR"/>
    <property type="match status" value="2"/>
</dbReference>
<keyword evidence="4" id="KW-1185">Reference proteome</keyword>
<evidence type="ECO:0000256" key="1">
    <source>
        <dbReference type="ARBA" id="ARBA00022737"/>
    </source>
</evidence>